<gene>
    <name evidence="5" type="ORF">BLA18112_03365</name>
</gene>
<evidence type="ECO:0000259" key="2">
    <source>
        <dbReference type="Pfam" id="PF09327"/>
    </source>
</evidence>
<protein>
    <submittedName>
        <fullName evidence="5">Host specificity protein J</fullName>
    </submittedName>
</protein>
<evidence type="ECO:0000313" key="6">
    <source>
        <dbReference type="Proteomes" id="UP000494274"/>
    </source>
</evidence>
<dbReference type="PANTHER" id="PTHR36251">
    <property type="entry name" value="FELS-1 PROPHAGE HOST SPECIFICITY PROTEIN-RELATED"/>
    <property type="match status" value="1"/>
</dbReference>
<evidence type="ECO:0000259" key="4">
    <source>
        <dbReference type="Pfam" id="PF24801"/>
    </source>
</evidence>
<dbReference type="RefSeq" id="WP_254608525.1">
    <property type="nucleotide sequence ID" value="NZ_CABVQI010000009.1"/>
</dbReference>
<dbReference type="InterPro" id="IPR055385">
    <property type="entry name" value="GpJ_HDII-ins2"/>
</dbReference>
<dbReference type="Pfam" id="PF13550">
    <property type="entry name" value="Phage-tail_3"/>
    <property type="match status" value="1"/>
</dbReference>
<dbReference type="InterPro" id="IPR032876">
    <property type="entry name" value="J_dom"/>
</dbReference>
<sequence>MKKVYAESGLKRINGAKGGGGGGGGGGESPDSLHSIARAKVLDIISEGPIVGLVKGMQSVFLDGTPIQNSDGSVNFQNYSVDVRTGTLDQEFMPGFPAVERESAIGVPLTSDAPWVRQIQNTQLTACRIRFGLPALQKSDPATGVFGYRVEYAIDLSVDGGSYAQVLSTAFDGKTTSLYERSHRIELPRAKTGWLARVRRITPNAHSSLIADAVNIEAITEVIDRKLRYPMTALVGMTFDARSFSQVPVRSYHIRGLIIRVPSNYDPETRTYSGGWDGTFKPAWTNNPAWIFYDLLLNDRYGLGKTVDASMVDKWGLYEIARYCDVMVSDGKGGVEPRFTCNCVIQSAADAYKVLQDIASVFRGISYWGPGAVVASADMPPAGDVDYVYTAANVIDGAFRYVGSERKTRYTVALVSYNDPVNQYKQAVEYVPDDDGIARYGVVKTQVTAFGCTSQAQAHRLGRWLLLTSRYEAGTVSFKVGMDGVLVGPGKVIAIADPRKAGRRIGGRLRSAAGAVVTLDKAPTVAPGDRFTAILPTGIAQSRAVKSVAGDVLTLADRFEADPVPGAVWMLENADVAAQLYRVVSVQEGDDDGRIEYTITATMHEPGKYAAIDDGAQIQQRPVTVVPPSVQAPPANVRITTYSAIDQGISKTTMVIAWDAASNAVTYLPEWRKDNGEWVTVPRTGGLQVEVPGIYQGRYVARVRAQNVMNVTSLPAVSVETQLTGKTSLPPAVVSLKAAGVVYGINLDWAFPGDGTAGDTQRTEIWYSRTPNRADAIKLSDYAYPQAATSMQGLAVGQVFYFWARLVDTTGNIGPWFPASGPGVQGQPSADQSAYEKYFEGQISHSALGADLKKPIDAIPGIQQGVADNATAIAKEATDRATAVAGEAQARADAISKEVKDRTDAIAKEAKDRADAVADEARQRGAAVTSEQQARQAADTSLGQRIDTVSAGVGDAAAAIKQEATARANADGALSSRIDTVVTKANDNAAAITSEASARAGADTALGKRIDTVTADVGTNKAAITAEQQARADADGALSTRIDTVVTKANDNAAAISSESTTRATADTALGKRVDAVNVDVGANKAAITAEQQARADADTALGKRVDAVTATAGDNKAAIVAEQTSRAAGDKANADSITSLKATVDSNTAAIRQEASTRADADSALSKQVSQVSAQISGPMAGDTGQAAGSTLVMAGVYSEQSARAEADLGLAQRIDSVTAQMQSGQSSLLADIRTESQARVDADSAQAEQITTVRAQANANAAAVQTVAQSYADLNGRVSASYQIKTQITSDGRTYIAGIGIGINNDSGIVESQVLVSAQRFAVVDPNNGGASIVPFVVQGGQVFLRQALIGSGWITNAMIGSYIQSDNYIAGRQGWRLDKSGWFEINASDGSGNRLVLDGSSVRVYDGNNVLRVRMGMW</sequence>
<dbReference type="Proteomes" id="UP000494274">
    <property type="component" value="Unassembled WGS sequence"/>
</dbReference>
<dbReference type="PANTHER" id="PTHR36251:SF2">
    <property type="entry name" value="GIFSY-2 PROPHAGE HOST SPECIFICITY PROTEIN J, PHAGE LAMBDA"/>
    <property type="match status" value="1"/>
</dbReference>
<organism evidence="5 6">
    <name type="scientific">Burkholderia lata (strain ATCC 17760 / DSM 23089 / LMG 22485 / NCIMB 9086 / R18194 / 383)</name>
    <dbReference type="NCBI Taxonomy" id="482957"/>
    <lineage>
        <taxon>Bacteria</taxon>
        <taxon>Pseudomonadati</taxon>
        <taxon>Pseudomonadota</taxon>
        <taxon>Betaproteobacteria</taxon>
        <taxon>Burkholderiales</taxon>
        <taxon>Burkholderiaceae</taxon>
        <taxon>Burkholderia</taxon>
        <taxon>Burkholderia cepacia complex</taxon>
    </lineage>
</organism>
<evidence type="ECO:0000256" key="1">
    <source>
        <dbReference type="SAM" id="MobiDB-lite"/>
    </source>
</evidence>
<feature type="compositionally biased region" description="Basic and acidic residues" evidence="1">
    <location>
        <begin position="911"/>
        <end position="923"/>
    </location>
</feature>
<dbReference type="InterPro" id="IPR015406">
    <property type="entry name" value="GpJ_CSF"/>
</dbReference>
<dbReference type="InterPro" id="IPR013783">
    <property type="entry name" value="Ig-like_fold"/>
</dbReference>
<dbReference type="Pfam" id="PF24801">
    <property type="entry name" value="FNIII-A_GpJ"/>
    <property type="match status" value="1"/>
</dbReference>
<dbReference type="Gene3D" id="2.60.40.10">
    <property type="entry name" value="Immunoglobulins"/>
    <property type="match status" value="1"/>
</dbReference>
<dbReference type="InterPro" id="IPR053171">
    <property type="entry name" value="Viral_Tip_Attach_Protein"/>
</dbReference>
<proteinExistence type="predicted"/>
<feature type="domain" description="Tip attachment protein J central straight fiber" evidence="2">
    <location>
        <begin position="1265"/>
        <end position="1402"/>
    </location>
</feature>
<dbReference type="Pfam" id="PF09327">
    <property type="entry name" value="Phage_Tail_Tip"/>
    <property type="match status" value="1"/>
</dbReference>
<name>A0A6P2VL82_BURL3</name>
<reference evidence="5 6" key="1">
    <citation type="submission" date="2019-09" db="EMBL/GenBank/DDBJ databases">
        <authorList>
            <person name="Depoorter E."/>
        </authorList>
    </citation>
    <scope>NUCLEOTIDE SEQUENCE [LARGE SCALE GENOMIC DNA]</scope>
    <source>
        <strain evidence="5">R-18112</strain>
    </source>
</reference>
<dbReference type="EMBL" id="CABVQI010000009">
    <property type="protein sequence ID" value="VWC91665.1"/>
    <property type="molecule type" value="Genomic_DNA"/>
</dbReference>
<evidence type="ECO:0000313" key="5">
    <source>
        <dbReference type="EMBL" id="VWC91665.1"/>
    </source>
</evidence>
<feature type="region of interest" description="Disordered" evidence="1">
    <location>
        <begin position="911"/>
        <end position="941"/>
    </location>
</feature>
<feature type="domain" description="Tip attachment protein J HDII-ins2" evidence="4">
    <location>
        <begin position="99"/>
        <end position="225"/>
    </location>
</feature>
<evidence type="ECO:0000259" key="3">
    <source>
        <dbReference type="Pfam" id="PF13550"/>
    </source>
</evidence>
<feature type="domain" description="Tip attachment protein J" evidence="3">
    <location>
        <begin position="348"/>
        <end position="505"/>
    </location>
</feature>
<accession>A0A6P2VL82</accession>
<feature type="compositionally biased region" description="Polar residues" evidence="1">
    <location>
        <begin position="929"/>
        <end position="941"/>
    </location>
</feature>